<gene>
    <name evidence="2" type="ORF">SAMN05421850_101240</name>
</gene>
<feature type="compositionally biased region" description="Low complexity" evidence="1">
    <location>
        <begin position="234"/>
        <end position="248"/>
    </location>
</feature>
<organism evidence="2 3">
    <name type="scientific">Lutimaribacter saemankumensis</name>
    <dbReference type="NCBI Taxonomy" id="490829"/>
    <lineage>
        <taxon>Bacteria</taxon>
        <taxon>Pseudomonadati</taxon>
        <taxon>Pseudomonadota</taxon>
        <taxon>Alphaproteobacteria</taxon>
        <taxon>Rhodobacterales</taxon>
        <taxon>Roseobacteraceae</taxon>
        <taxon>Lutimaribacter</taxon>
    </lineage>
</organism>
<dbReference type="SUPFAM" id="SSF88713">
    <property type="entry name" value="Glycoside hydrolase/deacetylase"/>
    <property type="match status" value="1"/>
</dbReference>
<feature type="region of interest" description="Disordered" evidence="1">
    <location>
        <begin position="28"/>
        <end position="299"/>
    </location>
</feature>
<feature type="compositionally biased region" description="Basic and acidic residues" evidence="1">
    <location>
        <begin position="48"/>
        <end position="57"/>
    </location>
</feature>
<keyword evidence="3" id="KW-1185">Reference proteome</keyword>
<dbReference type="GO" id="GO:0005975">
    <property type="term" value="P:carbohydrate metabolic process"/>
    <property type="evidence" value="ECO:0007669"/>
    <property type="project" value="InterPro"/>
</dbReference>
<dbReference type="RefSeq" id="WP_175491363.1">
    <property type="nucleotide sequence ID" value="NZ_FNEB01000001.1"/>
</dbReference>
<feature type="compositionally biased region" description="Pro residues" evidence="1">
    <location>
        <begin position="217"/>
        <end position="233"/>
    </location>
</feature>
<evidence type="ECO:0000313" key="2">
    <source>
        <dbReference type="EMBL" id="SDH98348.1"/>
    </source>
</evidence>
<dbReference type="Gene3D" id="3.20.20.370">
    <property type="entry name" value="Glycoside hydrolase/deacetylase"/>
    <property type="match status" value="1"/>
</dbReference>
<dbReference type="InterPro" id="IPR006837">
    <property type="entry name" value="Divergent_DAC"/>
</dbReference>
<feature type="compositionally biased region" description="Low complexity" evidence="1">
    <location>
        <begin position="146"/>
        <end position="162"/>
    </location>
</feature>
<dbReference type="STRING" id="490829.SAMN05421850_101240"/>
<dbReference type="CDD" id="cd10936">
    <property type="entry name" value="CE4_DAC2"/>
    <property type="match status" value="1"/>
</dbReference>
<feature type="compositionally biased region" description="Pro residues" evidence="1">
    <location>
        <begin position="61"/>
        <end position="71"/>
    </location>
</feature>
<evidence type="ECO:0000256" key="1">
    <source>
        <dbReference type="SAM" id="MobiDB-lite"/>
    </source>
</evidence>
<feature type="compositionally biased region" description="Acidic residues" evidence="1">
    <location>
        <begin position="286"/>
        <end position="299"/>
    </location>
</feature>
<reference evidence="2 3" key="1">
    <citation type="submission" date="2016-10" db="EMBL/GenBank/DDBJ databases">
        <authorList>
            <person name="de Groot N.N."/>
        </authorList>
    </citation>
    <scope>NUCLEOTIDE SEQUENCE [LARGE SCALE GENOMIC DNA]</scope>
    <source>
        <strain evidence="2 3">DSM 28010</strain>
    </source>
</reference>
<dbReference type="Proteomes" id="UP000199340">
    <property type="component" value="Unassembled WGS sequence"/>
</dbReference>
<proteinExistence type="predicted"/>
<evidence type="ECO:0000313" key="3">
    <source>
        <dbReference type="Proteomes" id="UP000199340"/>
    </source>
</evidence>
<dbReference type="AlphaFoldDB" id="A0A1G8GVC4"/>
<accession>A0A1G8GVC4</accession>
<sequence length="540" mass="55181">MARGFLGGILFGGVVSVIAAVAITAVIGPPVPPQPETASVEVTPGSEFQERREDREAAVPAPLPQPEPGAPPVVAAPEPDTLAPMQGADTDPAAQPQTGAPEDTLSTPPAQGQRGRVEVVTDAPVLPSAQAALPVAPMAEDSVDTPASPAAPEPAADPVQQTRQEEAPQEAPQETAGQSGADTDAAPVVEDTAPAMQPPAQEVPAQDRIAATDPSEPAAPAPAPVATPAPEPAPSADAAPDTAETTEPAPEEDATDRPSVGTPATTLFERADSRVSSRLPSVAADQQDDAGDQAEEAEAAEIPADAPPIIAHAAAFQNPEGKPLMSIVLIDRGDFSSAVEALSTFPYPVSFAIDPLQDGAAEAAARYRAAGFEVLALVDIPEAAQATDVEVNLAAALTALPDVVAVMEGDGSGLQSNRAISDQAAAYLRDSGHGLVMYPKGLDTARKLAEKEGVPAVTLFRDFDANGQDANVIRRFLDQAAFKAAQEPASVVMVGRARPETVSALILWGLADRAGRVALAPVSALLRARAGMEADLSRAE</sequence>
<protein>
    <submittedName>
        <fullName evidence="2">Uncharacterized conserved protein YibQ, putative polysaccharide deacetylase 2 family</fullName>
    </submittedName>
</protein>
<dbReference type="EMBL" id="FNEB01000001">
    <property type="protein sequence ID" value="SDH98348.1"/>
    <property type="molecule type" value="Genomic_DNA"/>
</dbReference>
<dbReference type="Pfam" id="PF04748">
    <property type="entry name" value="Polysacc_deac_2"/>
    <property type="match status" value="1"/>
</dbReference>
<feature type="compositionally biased region" description="Low complexity" evidence="1">
    <location>
        <begin position="169"/>
        <end position="178"/>
    </location>
</feature>
<dbReference type="InterPro" id="IPR011330">
    <property type="entry name" value="Glyco_hydro/deAcase_b/a-brl"/>
</dbReference>
<name>A0A1G8GVC4_9RHOB</name>